<name>A0A6A5T8S5_9PLEO</name>
<dbReference type="PANTHER" id="PTHR47534:SF3">
    <property type="entry name" value="ALCOHOL DEHYDROGENASE-LIKE C-TERMINAL DOMAIN-CONTAINING PROTEIN"/>
    <property type="match status" value="1"/>
</dbReference>
<dbReference type="Proteomes" id="UP000800035">
    <property type="component" value="Unassembled WGS sequence"/>
</dbReference>
<gene>
    <name evidence="2" type="ORF">CC80DRAFT_486539</name>
</gene>
<evidence type="ECO:0000256" key="1">
    <source>
        <dbReference type="ARBA" id="ARBA00023002"/>
    </source>
</evidence>
<evidence type="ECO:0000313" key="3">
    <source>
        <dbReference type="Proteomes" id="UP000800035"/>
    </source>
</evidence>
<dbReference type="Gene3D" id="3.40.50.720">
    <property type="entry name" value="NAD(P)-binding Rossmann-like Domain"/>
    <property type="match status" value="1"/>
</dbReference>
<evidence type="ECO:0008006" key="4">
    <source>
        <dbReference type="Google" id="ProtNLM"/>
    </source>
</evidence>
<protein>
    <recommendedName>
        <fullName evidence="4">NAD(P)-binding protein</fullName>
    </recommendedName>
</protein>
<accession>A0A6A5T8S5</accession>
<dbReference type="PANTHER" id="PTHR47534">
    <property type="entry name" value="YALI0E05731P"/>
    <property type="match status" value="1"/>
</dbReference>
<organism evidence="2 3">
    <name type="scientific">Byssothecium circinans</name>
    <dbReference type="NCBI Taxonomy" id="147558"/>
    <lineage>
        <taxon>Eukaryota</taxon>
        <taxon>Fungi</taxon>
        <taxon>Dikarya</taxon>
        <taxon>Ascomycota</taxon>
        <taxon>Pezizomycotina</taxon>
        <taxon>Dothideomycetes</taxon>
        <taxon>Pleosporomycetidae</taxon>
        <taxon>Pleosporales</taxon>
        <taxon>Massarineae</taxon>
        <taxon>Massarinaceae</taxon>
        <taxon>Byssothecium</taxon>
    </lineage>
</organism>
<dbReference type="InterPro" id="IPR052228">
    <property type="entry name" value="Sec_Metab_Biosynth_Oxidored"/>
</dbReference>
<keyword evidence="1" id="KW-0560">Oxidoreductase</keyword>
<sequence>MVEISDIRKSNAGYAAQDHRGLVCVFAGATAGIGAATLREMVGLLRSSTFYILGRDPHRYQDKLDELERIGPTNDIVFVETQIALISGIDNACNIIRGAAEKVDIICVSPGGMPFQGAVYTEEGLESCFAVSYYARLRLISNLLPLLHRSSQPRVLSILNGTKEKKIDEEDIGLERHWGIPAVVNHTTICTSLAFDYLASNDSQKHITFLHVTPGFVSTDTPRTAYPSKSNGLAWWAFISFVQIVSGWIIKYFGMAAKESGERHAYELTNDKFVPGSWRVNHLNDVVPDNQVLVQYREDGWGEKIWEFTIGVWEKALAKGVEP</sequence>
<dbReference type="OrthoDB" id="2898509at2759"/>
<dbReference type="SUPFAM" id="SSF51735">
    <property type="entry name" value="NAD(P)-binding Rossmann-fold domains"/>
    <property type="match status" value="1"/>
</dbReference>
<reference evidence="2" key="1">
    <citation type="journal article" date="2020" name="Stud. Mycol.">
        <title>101 Dothideomycetes genomes: a test case for predicting lifestyles and emergence of pathogens.</title>
        <authorList>
            <person name="Haridas S."/>
            <person name="Albert R."/>
            <person name="Binder M."/>
            <person name="Bloem J."/>
            <person name="Labutti K."/>
            <person name="Salamov A."/>
            <person name="Andreopoulos B."/>
            <person name="Baker S."/>
            <person name="Barry K."/>
            <person name="Bills G."/>
            <person name="Bluhm B."/>
            <person name="Cannon C."/>
            <person name="Castanera R."/>
            <person name="Culley D."/>
            <person name="Daum C."/>
            <person name="Ezra D."/>
            <person name="Gonzalez J."/>
            <person name="Henrissat B."/>
            <person name="Kuo A."/>
            <person name="Liang C."/>
            <person name="Lipzen A."/>
            <person name="Lutzoni F."/>
            <person name="Magnuson J."/>
            <person name="Mondo S."/>
            <person name="Nolan M."/>
            <person name="Ohm R."/>
            <person name="Pangilinan J."/>
            <person name="Park H.-J."/>
            <person name="Ramirez L."/>
            <person name="Alfaro M."/>
            <person name="Sun H."/>
            <person name="Tritt A."/>
            <person name="Yoshinaga Y."/>
            <person name="Zwiers L.-H."/>
            <person name="Turgeon B."/>
            <person name="Goodwin S."/>
            <person name="Spatafora J."/>
            <person name="Crous P."/>
            <person name="Grigoriev I."/>
        </authorList>
    </citation>
    <scope>NUCLEOTIDE SEQUENCE</scope>
    <source>
        <strain evidence="2">CBS 675.92</strain>
    </source>
</reference>
<dbReference type="AlphaFoldDB" id="A0A6A5T8S5"/>
<keyword evidence="3" id="KW-1185">Reference proteome</keyword>
<dbReference type="EMBL" id="ML977073">
    <property type="protein sequence ID" value="KAF1948162.1"/>
    <property type="molecule type" value="Genomic_DNA"/>
</dbReference>
<dbReference type="InterPro" id="IPR036291">
    <property type="entry name" value="NAD(P)-bd_dom_sf"/>
</dbReference>
<evidence type="ECO:0000313" key="2">
    <source>
        <dbReference type="EMBL" id="KAF1948162.1"/>
    </source>
</evidence>
<proteinExistence type="predicted"/>
<dbReference type="GO" id="GO:0016491">
    <property type="term" value="F:oxidoreductase activity"/>
    <property type="evidence" value="ECO:0007669"/>
    <property type="project" value="UniProtKB-KW"/>
</dbReference>